<accession>A0A151NLZ4</accession>
<keyword evidence="2" id="KW-0732">Signal</keyword>
<evidence type="ECO:0000256" key="2">
    <source>
        <dbReference type="SAM" id="SignalP"/>
    </source>
</evidence>
<keyword evidence="4" id="KW-1185">Reference proteome</keyword>
<keyword evidence="1" id="KW-0391">Immunity</keyword>
<dbReference type="Proteomes" id="UP000050525">
    <property type="component" value="Unassembled WGS sequence"/>
</dbReference>
<dbReference type="AlphaFoldDB" id="A0A151NLZ4"/>
<dbReference type="PANTHER" id="PTHR23268">
    <property type="entry name" value="T-CELL RECEPTOR BETA CHAIN"/>
    <property type="match status" value="1"/>
</dbReference>
<organism evidence="3 4">
    <name type="scientific">Alligator mississippiensis</name>
    <name type="common">American alligator</name>
    <dbReference type="NCBI Taxonomy" id="8496"/>
    <lineage>
        <taxon>Eukaryota</taxon>
        <taxon>Metazoa</taxon>
        <taxon>Chordata</taxon>
        <taxon>Craniata</taxon>
        <taxon>Vertebrata</taxon>
        <taxon>Euteleostomi</taxon>
        <taxon>Archelosauria</taxon>
        <taxon>Archosauria</taxon>
        <taxon>Crocodylia</taxon>
        <taxon>Alligatoridae</taxon>
        <taxon>Alligatorinae</taxon>
        <taxon>Alligator</taxon>
    </lineage>
</organism>
<evidence type="ECO:0000313" key="4">
    <source>
        <dbReference type="Proteomes" id="UP000050525"/>
    </source>
</evidence>
<comment type="caution">
    <text evidence="3">The sequence shown here is derived from an EMBL/GenBank/DDBJ whole genome shotgun (WGS) entry which is preliminary data.</text>
</comment>
<reference evidence="3 4" key="1">
    <citation type="journal article" date="2012" name="Genome Biol.">
        <title>Sequencing three crocodilian genomes to illuminate the evolution of archosaurs and amniotes.</title>
        <authorList>
            <person name="St John J.A."/>
            <person name="Braun E.L."/>
            <person name="Isberg S.R."/>
            <person name="Miles L.G."/>
            <person name="Chong A.Y."/>
            <person name="Gongora J."/>
            <person name="Dalzell P."/>
            <person name="Moran C."/>
            <person name="Bed'hom B."/>
            <person name="Abzhanov A."/>
            <person name="Burgess S.C."/>
            <person name="Cooksey A.M."/>
            <person name="Castoe T.A."/>
            <person name="Crawford N.G."/>
            <person name="Densmore L.D."/>
            <person name="Drew J.C."/>
            <person name="Edwards S.V."/>
            <person name="Faircloth B.C."/>
            <person name="Fujita M.K."/>
            <person name="Greenwold M.J."/>
            <person name="Hoffmann F.G."/>
            <person name="Howard J.M."/>
            <person name="Iguchi T."/>
            <person name="Janes D.E."/>
            <person name="Khan S.Y."/>
            <person name="Kohno S."/>
            <person name="de Koning A.J."/>
            <person name="Lance S.L."/>
            <person name="McCarthy F.M."/>
            <person name="McCormack J.E."/>
            <person name="Merchant M.E."/>
            <person name="Peterson D.G."/>
            <person name="Pollock D.D."/>
            <person name="Pourmand N."/>
            <person name="Raney B.J."/>
            <person name="Roessler K.A."/>
            <person name="Sanford J.R."/>
            <person name="Sawyer R.H."/>
            <person name="Schmidt C.J."/>
            <person name="Triplett E.W."/>
            <person name="Tuberville T.D."/>
            <person name="Venegas-Anaya M."/>
            <person name="Howard J.T."/>
            <person name="Jarvis E.D."/>
            <person name="Guillette L.J.Jr."/>
            <person name="Glenn T.C."/>
            <person name="Green R.E."/>
            <person name="Ray D.A."/>
        </authorList>
    </citation>
    <scope>NUCLEOTIDE SEQUENCE [LARGE SCALE GENOMIC DNA]</scope>
    <source>
        <strain evidence="3">KSC_2009_1</strain>
    </source>
</reference>
<proteinExistence type="predicted"/>
<dbReference type="GO" id="GO:0002376">
    <property type="term" value="P:immune system process"/>
    <property type="evidence" value="ECO:0007669"/>
    <property type="project" value="UniProtKB-KW"/>
</dbReference>
<dbReference type="STRING" id="8496.A0A151NLZ4"/>
<dbReference type="EMBL" id="AKHW03002692">
    <property type="protein sequence ID" value="KYO37505.1"/>
    <property type="molecule type" value="Genomic_DNA"/>
</dbReference>
<dbReference type="InterPro" id="IPR013783">
    <property type="entry name" value="Ig-like_fold"/>
</dbReference>
<gene>
    <name evidence="3" type="ORF">Y1Q_0015247</name>
</gene>
<dbReference type="Gene3D" id="2.60.40.10">
    <property type="entry name" value="Immunoglobulins"/>
    <property type="match status" value="1"/>
</dbReference>
<evidence type="ECO:0008006" key="5">
    <source>
        <dbReference type="Google" id="ProtNLM"/>
    </source>
</evidence>
<evidence type="ECO:0000256" key="1">
    <source>
        <dbReference type="ARBA" id="ARBA00022859"/>
    </source>
</evidence>
<name>A0A151NLZ4_ALLMI</name>
<dbReference type="InterPro" id="IPR050413">
    <property type="entry name" value="TCR_beta_variable"/>
</dbReference>
<dbReference type="GO" id="GO:0007166">
    <property type="term" value="P:cell surface receptor signaling pathway"/>
    <property type="evidence" value="ECO:0007669"/>
    <property type="project" value="TreeGrafter"/>
</dbReference>
<feature type="chain" id="PRO_5007586175" description="Immunoglobulin V-set domain-containing protein" evidence="2">
    <location>
        <begin position="22"/>
        <end position="104"/>
    </location>
</feature>
<evidence type="ECO:0000313" key="3">
    <source>
        <dbReference type="EMBL" id="KYO37505.1"/>
    </source>
</evidence>
<protein>
    <recommendedName>
        <fullName evidence="5">Immunoglobulin V-set domain-containing protein</fullName>
    </recommendedName>
</protein>
<dbReference type="GO" id="GO:0005886">
    <property type="term" value="C:plasma membrane"/>
    <property type="evidence" value="ECO:0007669"/>
    <property type="project" value="TreeGrafter"/>
</dbReference>
<dbReference type="SUPFAM" id="SSF48726">
    <property type="entry name" value="Immunoglobulin"/>
    <property type="match status" value="1"/>
</dbReference>
<dbReference type="InterPro" id="IPR036179">
    <property type="entry name" value="Ig-like_dom_sf"/>
</dbReference>
<sequence length="104" mass="11312">MGLRIAFCLAVCLWGARITDAKITQIASLILRRGGEAQLTCKQNDDHNNMYWYQQKQGQGLKLISYSIGTGNKNVEQGSCQCPTPELVGDSSAVPGLGLAINWL</sequence>
<feature type="signal peptide" evidence="2">
    <location>
        <begin position="1"/>
        <end position="21"/>
    </location>
</feature>